<gene>
    <name evidence="1" type="ORF">LCGC14_2270360</name>
</gene>
<proteinExistence type="predicted"/>
<reference evidence="1" key="1">
    <citation type="journal article" date="2015" name="Nature">
        <title>Complex archaea that bridge the gap between prokaryotes and eukaryotes.</title>
        <authorList>
            <person name="Spang A."/>
            <person name="Saw J.H."/>
            <person name="Jorgensen S.L."/>
            <person name="Zaremba-Niedzwiedzka K."/>
            <person name="Martijn J."/>
            <person name="Lind A.E."/>
            <person name="van Eijk R."/>
            <person name="Schleper C."/>
            <person name="Guy L."/>
            <person name="Ettema T.J."/>
        </authorList>
    </citation>
    <scope>NUCLEOTIDE SEQUENCE</scope>
</reference>
<dbReference type="EMBL" id="LAZR01031372">
    <property type="protein sequence ID" value="KKL53940.1"/>
    <property type="molecule type" value="Genomic_DNA"/>
</dbReference>
<comment type="caution">
    <text evidence="1">The sequence shown here is derived from an EMBL/GenBank/DDBJ whole genome shotgun (WGS) entry which is preliminary data.</text>
</comment>
<organism evidence="1">
    <name type="scientific">marine sediment metagenome</name>
    <dbReference type="NCBI Taxonomy" id="412755"/>
    <lineage>
        <taxon>unclassified sequences</taxon>
        <taxon>metagenomes</taxon>
        <taxon>ecological metagenomes</taxon>
    </lineage>
</organism>
<accession>A0A0F9F9J8</accession>
<name>A0A0F9F9J8_9ZZZZ</name>
<evidence type="ECO:0000313" key="1">
    <source>
        <dbReference type="EMBL" id="KKL53940.1"/>
    </source>
</evidence>
<protein>
    <submittedName>
        <fullName evidence="1">Uncharacterized protein</fullName>
    </submittedName>
</protein>
<sequence length="80" mass="9678">MEICCEKCGNLIDYVSEEDFIILFKKKAQKYLCFECRGYNHPCRDCKSFRENDWFSNQCIIHKDNFFYLICLDKELEEAV</sequence>
<dbReference type="AlphaFoldDB" id="A0A0F9F9J8"/>